<dbReference type="SUPFAM" id="SSF102114">
    <property type="entry name" value="Radical SAM enzymes"/>
    <property type="match status" value="1"/>
</dbReference>
<dbReference type="Proteomes" id="UP000595618">
    <property type="component" value="Chromosome"/>
</dbReference>
<accession>A0A7T5RKL2</accession>
<keyword evidence="2" id="KW-0949">S-adenosyl-L-methionine</keyword>
<dbReference type="PANTHER" id="PTHR43409">
    <property type="entry name" value="ANAEROBIC MAGNESIUM-PROTOPORPHYRIN IX MONOMETHYL ESTER CYCLASE-RELATED"/>
    <property type="match status" value="1"/>
</dbReference>
<dbReference type="CDD" id="cd01335">
    <property type="entry name" value="Radical_SAM"/>
    <property type="match status" value="1"/>
</dbReference>
<dbReference type="GO" id="GO:0051539">
    <property type="term" value="F:4 iron, 4 sulfur cluster binding"/>
    <property type="evidence" value="ECO:0007669"/>
    <property type="project" value="UniProtKB-KW"/>
</dbReference>
<protein>
    <submittedName>
        <fullName evidence="7">B12-binding domain-containing radical SAM protein</fullName>
    </submittedName>
</protein>
<evidence type="ECO:0000256" key="5">
    <source>
        <dbReference type="ARBA" id="ARBA00023014"/>
    </source>
</evidence>
<dbReference type="EMBL" id="CP066690">
    <property type="protein sequence ID" value="QQG45435.1"/>
    <property type="molecule type" value="Genomic_DNA"/>
</dbReference>
<proteinExistence type="predicted"/>
<keyword evidence="5" id="KW-0411">Iron-sulfur</keyword>
<organism evidence="7 8">
    <name type="scientific">Candidatus Sungiibacteriota bacterium</name>
    <dbReference type="NCBI Taxonomy" id="2750080"/>
    <lineage>
        <taxon>Bacteria</taxon>
        <taxon>Candidatus Sungiibacteriota</taxon>
    </lineage>
</organism>
<gene>
    <name evidence="7" type="ORF">HYW89_00660</name>
</gene>
<dbReference type="Gene3D" id="3.40.50.280">
    <property type="entry name" value="Cobalamin-binding domain"/>
    <property type="match status" value="1"/>
</dbReference>
<name>A0A7T5RKL2_9BACT</name>
<evidence type="ECO:0000259" key="6">
    <source>
        <dbReference type="PROSITE" id="PS51918"/>
    </source>
</evidence>
<dbReference type="InterPro" id="IPR051198">
    <property type="entry name" value="BchE-like"/>
</dbReference>
<keyword evidence="3" id="KW-0479">Metal-binding</keyword>
<dbReference type="InterPro" id="IPR023404">
    <property type="entry name" value="rSAM_horseshoe"/>
</dbReference>
<dbReference type="SMART" id="SM00729">
    <property type="entry name" value="Elp3"/>
    <property type="match status" value="1"/>
</dbReference>
<dbReference type="SFLD" id="SFLDS00029">
    <property type="entry name" value="Radical_SAM"/>
    <property type="match status" value="1"/>
</dbReference>
<dbReference type="Pfam" id="PF04055">
    <property type="entry name" value="Radical_SAM"/>
    <property type="match status" value="1"/>
</dbReference>
<comment type="cofactor">
    <cofactor evidence="1">
        <name>[4Fe-4S] cluster</name>
        <dbReference type="ChEBI" id="CHEBI:49883"/>
    </cofactor>
</comment>
<dbReference type="InterPro" id="IPR058240">
    <property type="entry name" value="rSAM_sf"/>
</dbReference>
<dbReference type="AlphaFoldDB" id="A0A7T5RKL2"/>
<dbReference type="InterPro" id="IPR007197">
    <property type="entry name" value="rSAM"/>
</dbReference>
<dbReference type="SFLD" id="SFLDG01123">
    <property type="entry name" value="methyltransferase_(Class_B)"/>
    <property type="match status" value="1"/>
</dbReference>
<dbReference type="GO" id="GO:0046872">
    <property type="term" value="F:metal ion binding"/>
    <property type="evidence" value="ECO:0007669"/>
    <property type="project" value="UniProtKB-KW"/>
</dbReference>
<dbReference type="Gene3D" id="3.80.30.20">
    <property type="entry name" value="tm_1862 like domain"/>
    <property type="match status" value="1"/>
</dbReference>
<dbReference type="SFLD" id="SFLDG01082">
    <property type="entry name" value="B12-binding_domain_containing"/>
    <property type="match status" value="1"/>
</dbReference>
<dbReference type="InterPro" id="IPR006638">
    <property type="entry name" value="Elp3/MiaA/NifB-like_rSAM"/>
</dbReference>
<evidence type="ECO:0000313" key="7">
    <source>
        <dbReference type="EMBL" id="QQG45435.1"/>
    </source>
</evidence>
<sequence length="455" mass="52793">MLEVGFIFPSSDYLFDPFRGDPFVHFQLLTILEDHFGRDVEARLVDLRGIKRDSAIYHIPECDVYLHSVYTLDYEEQCSIVKSLRSHYPRARHIAGGPHANMFTQESLEVFDALILGEGERTVIQALEDFMGQRLERIYRDPKPVDINIYPHWRRHFLPASATARKSVMNLKHKMGYEELLGTTAMFSRGCPYRCHFCAIEYARLEVPGIRYRAPERVEEEIEYLKSQYGIQGLSLSDEIVLPLKEDQAQRHLEAIGRTSIVWRGQCRVDGITSSLAALARQSGCMAMGLGVESVWQRSLDIINKRTTVEGAKNTIRVLKENDIEARIYLIIGLPGEPEDIVERTWSFIEETQPDLVYLAIFTLRPGTEVYNHPERFGIREVLRDWKKMMHQHGKYRDELPQLTFVYEEETPWGRSMTPEQIIKNYTELLQRLRERGLNSFEFFGGKVETRSQPA</sequence>
<evidence type="ECO:0000256" key="2">
    <source>
        <dbReference type="ARBA" id="ARBA00022691"/>
    </source>
</evidence>
<evidence type="ECO:0000313" key="8">
    <source>
        <dbReference type="Proteomes" id="UP000595618"/>
    </source>
</evidence>
<dbReference type="GO" id="GO:0003824">
    <property type="term" value="F:catalytic activity"/>
    <property type="evidence" value="ECO:0007669"/>
    <property type="project" value="InterPro"/>
</dbReference>
<evidence type="ECO:0000256" key="1">
    <source>
        <dbReference type="ARBA" id="ARBA00001966"/>
    </source>
</evidence>
<dbReference type="PROSITE" id="PS51918">
    <property type="entry name" value="RADICAL_SAM"/>
    <property type="match status" value="1"/>
</dbReference>
<keyword evidence="4" id="KW-0408">Iron</keyword>
<feature type="domain" description="Radical SAM core" evidence="6">
    <location>
        <begin position="177"/>
        <end position="399"/>
    </location>
</feature>
<evidence type="ECO:0000256" key="3">
    <source>
        <dbReference type="ARBA" id="ARBA00022723"/>
    </source>
</evidence>
<reference evidence="7 8" key="1">
    <citation type="submission" date="2020-07" db="EMBL/GenBank/DDBJ databases">
        <title>Huge and variable diversity of episymbiotic CPR bacteria and DPANN archaea in groundwater ecosystems.</title>
        <authorList>
            <person name="He C.Y."/>
            <person name="Keren R."/>
            <person name="Whittaker M."/>
            <person name="Farag I.F."/>
            <person name="Doudna J."/>
            <person name="Cate J.H.D."/>
            <person name="Banfield J.F."/>
        </authorList>
    </citation>
    <scope>NUCLEOTIDE SEQUENCE [LARGE SCALE GENOMIC DNA]</scope>
    <source>
        <strain evidence="7">NC_groundwater_541_Ag_S-0.1um_46_50</strain>
    </source>
</reference>
<evidence type="ECO:0000256" key="4">
    <source>
        <dbReference type="ARBA" id="ARBA00023004"/>
    </source>
</evidence>
<dbReference type="InterPro" id="IPR034466">
    <property type="entry name" value="Methyltransferase_Class_B"/>
</dbReference>